<evidence type="ECO:0000259" key="5">
    <source>
        <dbReference type="PROSITE" id="PS50893"/>
    </source>
</evidence>
<reference evidence="6 7" key="1">
    <citation type="submission" date="2024-04" db="EMBL/GenBank/DDBJ databases">
        <title>Arthrobacter sp. from Plains bison fecal sample.</title>
        <authorList>
            <person name="Ruzzini A."/>
        </authorList>
    </citation>
    <scope>NUCLEOTIDE SEQUENCE [LARGE SCALE GENOMIC DNA]</scope>
    <source>
        <strain evidence="6 7">EINP1</strain>
    </source>
</reference>
<dbReference type="GO" id="GO:0005524">
    <property type="term" value="F:ATP binding"/>
    <property type="evidence" value="ECO:0007669"/>
    <property type="project" value="UniProtKB-KW"/>
</dbReference>
<feature type="domain" description="ABC transporter" evidence="5">
    <location>
        <begin position="297"/>
        <end position="543"/>
    </location>
</feature>
<accession>A0ABZ2ZRM4</accession>
<evidence type="ECO:0000256" key="1">
    <source>
        <dbReference type="ARBA" id="ARBA00005417"/>
    </source>
</evidence>
<protein>
    <submittedName>
        <fullName evidence="6">ABC transporter ATP-binding protein</fullName>
    </submittedName>
</protein>
<dbReference type="InterPro" id="IPR050319">
    <property type="entry name" value="ABC_transp_ATP-bind"/>
</dbReference>
<dbReference type="Pfam" id="PF08352">
    <property type="entry name" value="oligo_HPY"/>
    <property type="match status" value="1"/>
</dbReference>
<dbReference type="SMART" id="SM00382">
    <property type="entry name" value="AAA"/>
    <property type="match status" value="2"/>
</dbReference>
<keyword evidence="4 6" id="KW-0067">ATP-binding</keyword>
<feature type="domain" description="ABC transporter" evidence="5">
    <location>
        <begin position="16"/>
        <end position="267"/>
    </location>
</feature>
<organism evidence="6 7">
    <name type="scientific">Arthrobacter citreus</name>
    <dbReference type="NCBI Taxonomy" id="1670"/>
    <lineage>
        <taxon>Bacteria</taxon>
        <taxon>Bacillati</taxon>
        <taxon>Actinomycetota</taxon>
        <taxon>Actinomycetes</taxon>
        <taxon>Micrococcales</taxon>
        <taxon>Micrococcaceae</taxon>
        <taxon>Arthrobacter</taxon>
    </lineage>
</organism>
<dbReference type="PANTHER" id="PTHR43776">
    <property type="entry name" value="TRANSPORT ATP-BINDING PROTEIN"/>
    <property type="match status" value="1"/>
</dbReference>
<dbReference type="PROSITE" id="PS00211">
    <property type="entry name" value="ABC_TRANSPORTER_1"/>
    <property type="match status" value="2"/>
</dbReference>
<dbReference type="PROSITE" id="PS50893">
    <property type="entry name" value="ABC_TRANSPORTER_2"/>
    <property type="match status" value="2"/>
</dbReference>
<evidence type="ECO:0000313" key="7">
    <source>
        <dbReference type="Proteomes" id="UP001448858"/>
    </source>
</evidence>
<dbReference type="EMBL" id="CP151657">
    <property type="protein sequence ID" value="WZP14812.1"/>
    <property type="molecule type" value="Genomic_DNA"/>
</dbReference>
<name>A0ABZ2ZRM4_9MICC</name>
<dbReference type="InterPro" id="IPR017871">
    <property type="entry name" value="ABC_transporter-like_CS"/>
</dbReference>
<keyword evidence="7" id="KW-1185">Reference proteome</keyword>
<evidence type="ECO:0000256" key="4">
    <source>
        <dbReference type="ARBA" id="ARBA00022840"/>
    </source>
</evidence>
<dbReference type="InterPro" id="IPR013563">
    <property type="entry name" value="Oligopep_ABC_C"/>
</dbReference>
<dbReference type="CDD" id="cd03257">
    <property type="entry name" value="ABC_NikE_OppD_transporters"/>
    <property type="match status" value="2"/>
</dbReference>
<dbReference type="InterPro" id="IPR027417">
    <property type="entry name" value="P-loop_NTPase"/>
</dbReference>
<dbReference type="SUPFAM" id="SSF52540">
    <property type="entry name" value="P-loop containing nucleoside triphosphate hydrolases"/>
    <property type="match status" value="2"/>
</dbReference>
<dbReference type="InterPro" id="IPR003439">
    <property type="entry name" value="ABC_transporter-like_ATP-bd"/>
</dbReference>
<evidence type="ECO:0000256" key="2">
    <source>
        <dbReference type="ARBA" id="ARBA00022448"/>
    </source>
</evidence>
<dbReference type="NCBIfam" id="NF007739">
    <property type="entry name" value="PRK10419.1"/>
    <property type="match status" value="2"/>
</dbReference>
<evidence type="ECO:0000256" key="3">
    <source>
        <dbReference type="ARBA" id="ARBA00022741"/>
    </source>
</evidence>
<dbReference type="PANTHER" id="PTHR43776:SF7">
    <property type="entry name" value="D,D-DIPEPTIDE TRANSPORT ATP-BINDING PROTEIN DDPF-RELATED"/>
    <property type="match status" value="1"/>
</dbReference>
<dbReference type="NCBIfam" id="NF008453">
    <property type="entry name" value="PRK11308.1"/>
    <property type="match status" value="2"/>
</dbReference>
<dbReference type="Pfam" id="PF00005">
    <property type="entry name" value="ABC_tran"/>
    <property type="match status" value="2"/>
</dbReference>
<dbReference type="RefSeq" id="WP_342022468.1">
    <property type="nucleotide sequence ID" value="NZ_CP151657.1"/>
</dbReference>
<sequence>MQQDAKTSPDQQETLLAIRDLEVSFSGTPVLHGISLDLRRGERVAIVGQSGSGKSTTIAAVLRLLPGGGRITGGSILLEGDDLASAPESLMRGIRGRRIGLVPQDPMSNLNPAMKVGAQIADALVANGLPGVSDKSSAGVKARAVELMAEAGIPDAERRYGQYPHEFSGGMRQRVLIAISLAGDPELLIADEPTSALDVTVQRQILNHLQKLVEARGTTLLFITHDLGLAADRTDRIIVMADGRIVEEGTPRQILLDPREAYTKTLVEAAPSISAALSPEDSSAAAGPEEPGGSPVVQVQSLVKEFKLRGQRGSMVKALDDVSFSVQKGTTTAVVGESGSGKTTVARILLGLETPTSGEALVSGQSISAASGPERRKLRRMVQPVFQDPYGSLDPTYSIERLIDEPLRIFGIGDRVSRRNRVAELLDQVALPRGIAQRRPNELSGGQRQRVAIARALAPEPELLICDEAVSALDVLVQDQILSLLADLQDRLGLTYLFITHDLAVVRQIAHNVVVMKTGKVIESGTADQVFLAPQQDYTSELLSAIPGAAFAR</sequence>
<gene>
    <name evidence="6" type="ORF">AAE021_11520</name>
</gene>
<dbReference type="Gene3D" id="3.40.50.300">
    <property type="entry name" value="P-loop containing nucleotide triphosphate hydrolases"/>
    <property type="match status" value="2"/>
</dbReference>
<evidence type="ECO:0000313" key="6">
    <source>
        <dbReference type="EMBL" id="WZP14812.1"/>
    </source>
</evidence>
<keyword evidence="2" id="KW-0813">Transport</keyword>
<comment type="similarity">
    <text evidence="1">Belongs to the ABC transporter superfamily.</text>
</comment>
<keyword evidence="3" id="KW-0547">Nucleotide-binding</keyword>
<proteinExistence type="inferred from homology"/>
<dbReference type="Proteomes" id="UP001448858">
    <property type="component" value="Chromosome"/>
</dbReference>
<dbReference type="InterPro" id="IPR003593">
    <property type="entry name" value="AAA+_ATPase"/>
</dbReference>